<dbReference type="InterPro" id="IPR029021">
    <property type="entry name" value="Prot-tyrosine_phosphatase-like"/>
</dbReference>
<dbReference type="Gene3D" id="3.90.190.10">
    <property type="entry name" value="Protein tyrosine phosphatase superfamily"/>
    <property type="match status" value="2"/>
</dbReference>
<evidence type="ECO:0000256" key="1">
    <source>
        <dbReference type="ARBA" id="ARBA00022801"/>
    </source>
</evidence>
<keyword evidence="2" id="KW-0904">Protein phosphatase</keyword>
<feature type="domain" description="Tyrosine-protein phosphatase" evidence="3">
    <location>
        <begin position="475"/>
        <end position="618"/>
    </location>
</feature>
<feature type="domain" description="Tyrosine specific protein phosphatases" evidence="4">
    <location>
        <begin position="533"/>
        <end position="605"/>
    </location>
</feature>
<dbReference type="PROSITE" id="PS50054">
    <property type="entry name" value="TYR_PHOSPHATASE_DUAL"/>
    <property type="match status" value="1"/>
</dbReference>
<dbReference type="InterPro" id="IPR053239">
    <property type="entry name" value="Dual_spec_PTase"/>
</dbReference>
<dbReference type="InterPro" id="IPR016130">
    <property type="entry name" value="Tyr_Pase_AS"/>
</dbReference>
<accession>A0ABR2W874</accession>
<dbReference type="PROSITE" id="PS00383">
    <property type="entry name" value="TYR_PHOSPHATASE_1"/>
    <property type="match status" value="1"/>
</dbReference>
<keyword evidence="1" id="KW-0378">Hydrolase</keyword>
<feature type="domain" description="Tyrosine specific protein phosphatases" evidence="4">
    <location>
        <begin position="349"/>
        <end position="417"/>
    </location>
</feature>
<dbReference type="Pfam" id="PF00782">
    <property type="entry name" value="DSPc"/>
    <property type="match status" value="2"/>
</dbReference>
<dbReference type="InterPro" id="IPR000340">
    <property type="entry name" value="Dual-sp_phosphatase_cat-dom"/>
</dbReference>
<dbReference type="InterPro" id="IPR020422">
    <property type="entry name" value="TYR_PHOSPHATASE_DUAL_dom"/>
</dbReference>
<dbReference type="InterPro" id="IPR000387">
    <property type="entry name" value="Tyr_Pase_dom"/>
</dbReference>
<evidence type="ECO:0000259" key="4">
    <source>
        <dbReference type="PROSITE" id="PS50056"/>
    </source>
</evidence>
<dbReference type="PANTHER" id="PTHR47550:SF1">
    <property type="entry name" value="DUAL SPECIFICITY PROTEIN PHOSPHATASE PPS1"/>
    <property type="match status" value="1"/>
</dbReference>
<organism evidence="5 6">
    <name type="scientific">Basidiobolus ranarum</name>
    <dbReference type="NCBI Taxonomy" id="34480"/>
    <lineage>
        <taxon>Eukaryota</taxon>
        <taxon>Fungi</taxon>
        <taxon>Fungi incertae sedis</taxon>
        <taxon>Zoopagomycota</taxon>
        <taxon>Entomophthoromycotina</taxon>
        <taxon>Basidiobolomycetes</taxon>
        <taxon>Basidiobolales</taxon>
        <taxon>Basidiobolaceae</taxon>
        <taxon>Basidiobolus</taxon>
    </lineage>
</organism>
<evidence type="ECO:0000313" key="5">
    <source>
        <dbReference type="EMBL" id="KAK9722905.1"/>
    </source>
</evidence>
<gene>
    <name evidence="5" type="primary">PPS1_4</name>
    <name evidence="5" type="ORF">K7432_002340</name>
</gene>
<keyword evidence="6" id="KW-1185">Reference proteome</keyword>
<protein>
    <submittedName>
        <fullName evidence="5">Tyrosine/serine/threonine protein phosphatase pps1</fullName>
    </submittedName>
</protein>
<evidence type="ECO:0000259" key="3">
    <source>
        <dbReference type="PROSITE" id="PS50054"/>
    </source>
</evidence>
<evidence type="ECO:0000256" key="2">
    <source>
        <dbReference type="ARBA" id="ARBA00022912"/>
    </source>
</evidence>
<sequence length="645" mass="72266">MVTTSELQAHSLQNDSIFSPDPKQYPLLCEEPPVRKISAEDFVTFYDSYNSQTPPVHTLFPWLHSIDLNDYEKGKLFKLSQPDLPHYRGLVLLHSSKDATKCRLSGSVFFEEIITSTPVSPNQLPDWTFLPPQSLVTNDGTLNLRNFASQISRYASLSDIVVYSPEGGDSAIEMAKKVALAQANIAETRKLSKGYNGLTYNTYVITDPFSKIEALLPNLITIDAQGCVKNYINYWSKEREECKIFTEASEISPNVWVGNIKDTPFGKSDDTYPVPEIYNPVGSNPNNISICIEAAEFTEYPKASDLEALAEKLDKTPPPESKSLSGPTVHIRVGAGISYPAESMESVTTKVLSTVQFIKKQAGQGERILIYCGDGYSEISILVLSYLMYCYRLTLPQAYYILQTKRSFSVAHQDLELLMCVEDLIWATLEAEKEQQPVVASTDHVFDEITPQADLLAAKGIGSSWFYNSKFKGSFPSRILPHLYLGDYNHATNHDLLKLLGITHILSAGEDTKQSTRAFEILYLDNLLDDGVDSLIPYLDECVEFIEAAQAARKTVLVHCRVGVSRSASIVIAYLMKALKKPFSEAYLITRARRMTVVIQPNLRFVYELLMYERRLIEQGHLAKSSGSWMVVCKSIHGLNSLYNI</sequence>
<dbReference type="Proteomes" id="UP001479436">
    <property type="component" value="Unassembled WGS sequence"/>
</dbReference>
<reference evidence="5 6" key="1">
    <citation type="submission" date="2023-04" db="EMBL/GenBank/DDBJ databases">
        <title>Genome of Basidiobolus ranarum AG-B5.</title>
        <authorList>
            <person name="Stajich J.E."/>
            <person name="Carter-House D."/>
            <person name="Gryganskyi A."/>
        </authorList>
    </citation>
    <scope>NUCLEOTIDE SEQUENCE [LARGE SCALE GENOMIC DNA]</scope>
    <source>
        <strain evidence="5 6">AG-B5</strain>
    </source>
</reference>
<dbReference type="SUPFAM" id="SSF52799">
    <property type="entry name" value="(Phosphotyrosine protein) phosphatases II"/>
    <property type="match status" value="2"/>
</dbReference>
<dbReference type="PROSITE" id="PS50056">
    <property type="entry name" value="TYR_PHOSPHATASE_2"/>
    <property type="match status" value="2"/>
</dbReference>
<dbReference type="EMBL" id="JASJQH010006937">
    <property type="protein sequence ID" value="KAK9722905.1"/>
    <property type="molecule type" value="Genomic_DNA"/>
</dbReference>
<proteinExistence type="predicted"/>
<dbReference type="SMART" id="SM00195">
    <property type="entry name" value="DSPc"/>
    <property type="match status" value="1"/>
</dbReference>
<evidence type="ECO:0000313" key="6">
    <source>
        <dbReference type="Proteomes" id="UP001479436"/>
    </source>
</evidence>
<comment type="caution">
    <text evidence="5">The sequence shown here is derived from an EMBL/GenBank/DDBJ whole genome shotgun (WGS) entry which is preliminary data.</text>
</comment>
<dbReference type="PANTHER" id="PTHR47550">
    <property type="entry name" value="DUAL SPECIFICITY PROTEIN PHOSPHATASE PPS1"/>
    <property type="match status" value="1"/>
</dbReference>
<name>A0ABR2W874_9FUNG</name>